<dbReference type="InterPro" id="IPR006722">
    <property type="entry name" value="Sedlin"/>
</dbReference>
<dbReference type="SUPFAM" id="SSF64356">
    <property type="entry name" value="SNARE-like"/>
    <property type="match status" value="1"/>
</dbReference>
<dbReference type="InterPro" id="IPR011012">
    <property type="entry name" value="Longin-like_dom_sf"/>
</dbReference>
<dbReference type="GO" id="GO:0005737">
    <property type="term" value="C:cytoplasm"/>
    <property type="evidence" value="ECO:0007669"/>
    <property type="project" value="GOC"/>
</dbReference>
<evidence type="ECO:0000313" key="2">
    <source>
        <dbReference type="Proteomes" id="UP001187682"/>
    </source>
</evidence>
<comment type="caution">
    <text evidence="1">The sequence shown here is derived from an EMBL/GenBank/DDBJ whole genome shotgun (WGS) entry which is preliminary data.</text>
</comment>
<dbReference type="GO" id="GO:0006888">
    <property type="term" value="P:endoplasmic reticulum to Golgi vesicle-mediated transport"/>
    <property type="evidence" value="ECO:0007669"/>
    <property type="project" value="InterPro"/>
</dbReference>
<accession>A0AAE8N022</accession>
<reference evidence="1" key="1">
    <citation type="submission" date="2018-03" db="EMBL/GenBank/DDBJ databases">
        <authorList>
            <person name="Guldener U."/>
        </authorList>
    </citation>
    <scope>NUCLEOTIDE SEQUENCE</scope>
</reference>
<dbReference type="AlphaFoldDB" id="A0AAE8N022"/>
<dbReference type="EMBL" id="ONZQ02000007">
    <property type="protein sequence ID" value="SPO02859.1"/>
    <property type="molecule type" value="Genomic_DNA"/>
</dbReference>
<dbReference type="CDD" id="cd14825">
    <property type="entry name" value="TRAPPC2_sedlin"/>
    <property type="match status" value="1"/>
</dbReference>
<proteinExistence type="predicted"/>
<gene>
    <name evidence="1" type="ORF">DNG_05536</name>
</gene>
<sequence>MSYYFVIVGTQDNPLFEHEFGTSKQGGDGNAHFAEQARSMNQFIVHSSLDILEEVQWSTGQLYLKHIDRFFNNYISAYVTPTNAKFLLLHQPLPSTTSSRSSAIGANPTSPATEEAVRNFFTEVYENWVKATMNPFYRADMEVTSPVFRQRVTAAGRKYL</sequence>
<keyword evidence="2" id="KW-1185">Reference proteome</keyword>
<organism evidence="1 2">
    <name type="scientific">Cephalotrichum gorgonifer</name>
    <dbReference type="NCBI Taxonomy" id="2041049"/>
    <lineage>
        <taxon>Eukaryota</taxon>
        <taxon>Fungi</taxon>
        <taxon>Dikarya</taxon>
        <taxon>Ascomycota</taxon>
        <taxon>Pezizomycotina</taxon>
        <taxon>Sordariomycetes</taxon>
        <taxon>Hypocreomycetidae</taxon>
        <taxon>Microascales</taxon>
        <taxon>Microascaceae</taxon>
        <taxon>Cephalotrichum</taxon>
    </lineage>
</organism>
<evidence type="ECO:0000313" key="1">
    <source>
        <dbReference type="EMBL" id="SPO02859.1"/>
    </source>
</evidence>
<dbReference type="Proteomes" id="UP001187682">
    <property type="component" value="Unassembled WGS sequence"/>
</dbReference>
<name>A0AAE8N022_9PEZI</name>
<dbReference type="PANTHER" id="PTHR12403">
    <property type="entry name" value="TRAFFICKING PROTEIN PARTICLE COMPLEX SUBUNIT 2"/>
    <property type="match status" value="1"/>
</dbReference>
<dbReference type="Gene3D" id="3.30.450.70">
    <property type="match status" value="1"/>
</dbReference>
<protein>
    <submittedName>
        <fullName evidence="1">Related to sedlin</fullName>
    </submittedName>
</protein>
<dbReference type="Pfam" id="PF04628">
    <property type="entry name" value="Sedlin_N"/>
    <property type="match status" value="1"/>
</dbReference>